<feature type="region of interest" description="Disordered" evidence="1">
    <location>
        <begin position="101"/>
        <end position="123"/>
    </location>
</feature>
<reference evidence="2 3" key="1">
    <citation type="submission" date="2024-01" db="EMBL/GenBank/DDBJ databases">
        <title>Genome assemblies of Stephania.</title>
        <authorList>
            <person name="Yang L."/>
        </authorList>
    </citation>
    <scope>NUCLEOTIDE SEQUENCE [LARGE SCALE GENOMIC DNA]</scope>
    <source>
        <strain evidence="2">JXDWG</strain>
        <tissue evidence="2">Leaf</tissue>
    </source>
</reference>
<keyword evidence="3" id="KW-1185">Reference proteome</keyword>
<feature type="region of interest" description="Disordered" evidence="1">
    <location>
        <begin position="32"/>
        <end position="84"/>
    </location>
</feature>
<gene>
    <name evidence="2" type="ORF">Scep_001362</name>
</gene>
<organism evidence="2 3">
    <name type="scientific">Stephania cephalantha</name>
    <dbReference type="NCBI Taxonomy" id="152367"/>
    <lineage>
        <taxon>Eukaryota</taxon>
        <taxon>Viridiplantae</taxon>
        <taxon>Streptophyta</taxon>
        <taxon>Embryophyta</taxon>
        <taxon>Tracheophyta</taxon>
        <taxon>Spermatophyta</taxon>
        <taxon>Magnoliopsida</taxon>
        <taxon>Ranunculales</taxon>
        <taxon>Menispermaceae</taxon>
        <taxon>Menispermoideae</taxon>
        <taxon>Cissampelideae</taxon>
        <taxon>Stephania</taxon>
    </lineage>
</organism>
<evidence type="ECO:0000256" key="1">
    <source>
        <dbReference type="SAM" id="MobiDB-lite"/>
    </source>
</evidence>
<dbReference type="Proteomes" id="UP001419268">
    <property type="component" value="Unassembled WGS sequence"/>
</dbReference>
<dbReference type="EMBL" id="JBBNAG010000001">
    <property type="protein sequence ID" value="KAK9166171.1"/>
    <property type="molecule type" value="Genomic_DNA"/>
</dbReference>
<evidence type="ECO:0000313" key="2">
    <source>
        <dbReference type="EMBL" id="KAK9166171.1"/>
    </source>
</evidence>
<feature type="compositionally biased region" description="Basic and acidic residues" evidence="1">
    <location>
        <begin position="32"/>
        <end position="55"/>
    </location>
</feature>
<name>A0AAP0L887_9MAGN</name>
<dbReference type="AlphaFoldDB" id="A0AAP0L887"/>
<proteinExistence type="predicted"/>
<evidence type="ECO:0000313" key="3">
    <source>
        <dbReference type="Proteomes" id="UP001419268"/>
    </source>
</evidence>
<accession>A0AAP0L887</accession>
<comment type="caution">
    <text evidence="2">The sequence shown here is derived from an EMBL/GenBank/DDBJ whole genome shotgun (WGS) entry which is preliminary data.</text>
</comment>
<protein>
    <submittedName>
        <fullName evidence="2">Uncharacterized protein</fullName>
    </submittedName>
</protein>
<sequence>MDTRLNSYALLCKSTTSKDIPGKEKIDDFLERFDDSPHSFSDEQQHTGEGEDRRLPLSIRRAAAYRGRRRSTTSSEQFDDSPHSFALEMRKSTYPLHGRNEELCWSKGRLPPNASKERKSVTR</sequence>